<dbReference type="InterPro" id="IPR045150">
    <property type="entry name" value="CYB561D1/2"/>
</dbReference>
<dbReference type="AlphaFoldDB" id="D3BFG2"/>
<dbReference type="EMBL" id="ADBJ01000031">
    <property type="protein sequence ID" value="EFA79876.1"/>
    <property type="molecule type" value="Genomic_DNA"/>
</dbReference>
<feature type="transmembrane region" description="Helical" evidence="11">
    <location>
        <begin position="12"/>
        <end position="30"/>
    </location>
</feature>
<dbReference type="InterPro" id="IPR005018">
    <property type="entry name" value="DOMON_domain"/>
</dbReference>
<feature type="domain" description="DOMON" evidence="12">
    <location>
        <begin position="3"/>
        <end position="131"/>
    </location>
</feature>
<dbReference type="InterPro" id="IPR045266">
    <property type="entry name" value="DOH_DOMON"/>
</dbReference>
<accession>D3BFG2</accession>
<dbReference type="GeneID" id="31362178"/>
<keyword evidence="5 11" id="KW-0812">Transmembrane</keyword>
<keyword evidence="3" id="KW-0813">Transport</keyword>
<evidence type="ECO:0000256" key="2">
    <source>
        <dbReference type="ARBA" id="ARBA00004141"/>
    </source>
</evidence>
<evidence type="ECO:0000259" key="13">
    <source>
        <dbReference type="PROSITE" id="PS50939"/>
    </source>
</evidence>
<evidence type="ECO:0000256" key="6">
    <source>
        <dbReference type="ARBA" id="ARBA00022723"/>
    </source>
</evidence>
<keyword evidence="6" id="KW-0479">Metal-binding</keyword>
<proteinExistence type="predicted"/>
<dbReference type="GO" id="GO:0020037">
    <property type="term" value="F:heme binding"/>
    <property type="evidence" value="ECO:0007669"/>
    <property type="project" value="TreeGrafter"/>
</dbReference>
<dbReference type="PANTHER" id="PTHR15422">
    <property type="entry name" value="OS05G0565100 PROTEIN"/>
    <property type="match status" value="1"/>
</dbReference>
<dbReference type="RefSeq" id="XP_020431997.1">
    <property type="nucleotide sequence ID" value="XM_020577549.1"/>
</dbReference>
<feature type="transmembrane region" description="Helical" evidence="11">
    <location>
        <begin position="273"/>
        <end position="294"/>
    </location>
</feature>
<dbReference type="FunCoup" id="D3BFG2">
    <property type="interactions" value="9"/>
</dbReference>
<evidence type="ECO:0000256" key="4">
    <source>
        <dbReference type="ARBA" id="ARBA00022617"/>
    </source>
</evidence>
<dbReference type="Gene3D" id="1.20.120.1770">
    <property type="match status" value="1"/>
</dbReference>
<evidence type="ECO:0000313" key="15">
    <source>
        <dbReference type="Proteomes" id="UP000001396"/>
    </source>
</evidence>
<feature type="transmembrane region" description="Helical" evidence="11">
    <location>
        <begin position="232"/>
        <end position="252"/>
    </location>
</feature>
<dbReference type="STRING" id="670386.D3BFG2"/>
<comment type="caution">
    <text evidence="14">The sequence shown here is derived from an EMBL/GenBank/DDBJ whole genome shotgun (WGS) entry which is preliminary data.</text>
</comment>
<evidence type="ECO:0000259" key="12">
    <source>
        <dbReference type="PROSITE" id="PS50836"/>
    </source>
</evidence>
<dbReference type="CDD" id="cd08760">
    <property type="entry name" value="Cyt_b561_FRRS1_like"/>
    <property type="match status" value="1"/>
</dbReference>
<feature type="domain" description="Cytochrome b561" evidence="13">
    <location>
        <begin position="132"/>
        <end position="327"/>
    </location>
</feature>
<dbReference type="SMART" id="SM00665">
    <property type="entry name" value="B561"/>
    <property type="match status" value="1"/>
</dbReference>
<keyword evidence="9" id="KW-0408">Iron</keyword>
<sequence>MKSGFQIQWENINGTVTFVVSANVLSWIGIGLKIGPDHKFHQSAGIDYVIATFDKNGCQVNDMYLQGGDLLPINDTDILNGRNDIISSSCFQTAGYSTFIFSRKLETVDLVADNDLVFGAEGSNDLIWVYGKNNTYPTVGFDCVQGLVPNFAAPKVMTSPGPNYFSYHVGFMFAAFAGLLPLGIFVARYLRDSQKWWFPVHIFLQLTGMIFTFIGIAMAVKMVGGVSLDNNHAILGTTTLCLFYISIVLGATSHFNWNPKRKSTPIFPDIIHWLGGHLTLIFGFVTIILGMLQVKVGQGIIVVFGLTFATIVVACLIIELYKWKFQSKPKENIELKRSEYE</sequence>
<dbReference type="Proteomes" id="UP000001396">
    <property type="component" value="Unassembled WGS sequence"/>
</dbReference>
<evidence type="ECO:0000256" key="3">
    <source>
        <dbReference type="ARBA" id="ARBA00022448"/>
    </source>
</evidence>
<dbReference type="InterPro" id="IPR006593">
    <property type="entry name" value="Cyt_b561/ferric_Rdtase_TM"/>
</dbReference>
<dbReference type="Pfam" id="PF03188">
    <property type="entry name" value="Cytochrom_B561"/>
    <property type="match status" value="1"/>
</dbReference>
<feature type="transmembrane region" description="Helical" evidence="11">
    <location>
        <begin position="202"/>
        <end position="220"/>
    </location>
</feature>
<keyword evidence="8 11" id="KW-1133">Transmembrane helix</keyword>
<keyword evidence="4" id="KW-0349">Heme</keyword>
<dbReference type="GO" id="GO:0140575">
    <property type="term" value="F:transmembrane monodehydroascorbate reductase activity"/>
    <property type="evidence" value="ECO:0007669"/>
    <property type="project" value="InterPro"/>
</dbReference>
<evidence type="ECO:0000256" key="9">
    <source>
        <dbReference type="ARBA" id="ARBA00023004"/>
    </source>
</evidence>
<evidence type="ECO:0000256" key="10">
    <source>
        <dbReference type="ARBA" id="ARBA00023136"/>
    </source>
</evidence>
<evidence type="ECO:0000256" key="8">
    <source>
        <dbReference type="ARBA" id="ARBA00022989"/>
    </source>
</evidence>
<reference evidence="14 15" key="1">
    <citation type="journal article" date="2011" name="Genome Res.">
        <title>Phylogeny-wide analysis of social amoeba genomes highlights ancient origins for complex intercellular communication.</title>
        <authorList>
            <person name="Heidel A.J."/>
            <person name="Lawal H.M."/>
            <person name="Felder M."/>
            <person name="Schilde C."/>
            <person name="Helps N.R."/>
            <person name="Tunggal B."/>
            <person name="Rivero F."/>
            <person name="John U."/>
            <person name="Schleicher M."/>
            <person name="Eichinger L."/>
            <person name="Platzer M."/>
            <person name="Noegel A.A."/>
            <person name="Schaap P."/>
            <person name="Gloeckner G."/>
        </authorList>
    </citation>
    <scope>NUCLEOTIDE SEQUENCE [LARGE SCALE GENOMIC DNA]</scope>
    <source>
        <strain evidence="15">ATCC 26659 / Pp 5 / PN500</strain>
    </source>
</reference>
<evidence type="ECO:0000256" key="5">
    <source>
        <dbReference type="ARBA" id="ARBA00022692"/>
    </source>
</evidence>
<keyword evidence="10 11" id="KW-0472">Membrane</keyword>
<dbReference type="GO" id="GO:0016020">
    <property type="term" value="C:membrane"/>
    <property type="evidence" value="ECO:0007669"/>
    <property type="project" value="UniProtKB-SubCell"/>
</dbReference>
<evidence type="ECO:0000313" key="14">
    <source>
        <dbReference type="EMBL" id="EFA79876.1"/>
    </source>
</evidence>
<comment type="subcellular location">
    <subcellularLocation>
        <location evidence="2">Membrane</location>
        <topology evidence="2">Multi-pass membrane protein</topology>
    </subcellularLocation>
</comment>
<keyword evidence="15" id="KW-1185">Reference proteome</keyword>
<evidence type="ECO:0000256" key="7">
    <source>
        <dbReference type="ARBA" id="ARBA00022982"/>
    </source>
</evidence>
<dbReference type="CDD" id="cd09631">
    <property type="entry name" value="DOMON_DOH"/>
    <property type="match status" value="1"/>
</dbReference>
<dbReference type="PROSITE" id="PS50939">
    <property type="entry name" value="CYTOCHROME_B561"/>
    <property type="match status" value="1"/>
</dbReference>
<dbReference type="InParanoid" id="D3BFG2"/>
<organism evidence="14 15">
    <name type="scientific">Heterostelium pallidum (strain ATCC 26659 / Pp 5 / PN500)</name>
    <name type="common">Cellular slime mold</name>
    <name type="synonym">Polysphondylium pallidum</name>
    <dbReference type="NCBI Taxonomy" id="670386"/>
    <lineage>
        <taxon>Eukaryota</taxon>
        <taxon>Amoebozoa</taxon>
        <taxon>Evosea</taxon>
        <taxon>Eumycetozoa</taxon>
        <taxon>Dictyostelia</taxon>
        <taxon>Acytosteliales</taxon>
        <taxon>Acytosteliaceae</taxon>
        <taxon>Heterostelium</taxon>
    </lineage>
</organism>
<dbReference type="PROSITE" id="PS50836">
    <property type="entry name" value="DOMON"/>
    <property type="match status" value="1"/>
</dbReference>
<dbReference type="PANTHER" id="PTHR15422:SF24">
    <property type="entry name" value="DOMON RELATED DOMAIN-CONTAINING PROTEIN"/>
    <property type="match status" value="1"/>
</dbReference>
<keyword evidence="7" id="KW-0249">Electron transport</keyword>
<comment type="cofactor">
    <cofactor evidence="1">
        <name>heme b</name>
        <dbReference type="ChEBI" id="CHEBI:60344"/>
    </cofactor>
</comment>
<evidence type="ECO:0000256" key="11">
    <source>
        <dbReference type="SAM" id="Phobius"/>
    </source>
</evidence>
<gene>
    <name evidence="14" type="ORF">PPL_06696</name>
</gene>
<feature type="transmembrane region" description="Helical" evidence="11">
    <location>
        <begin position="165"/>
        <end position="190"/>
    </location>
</feature>
<name>D3BFG2_HETP5</name>
<dbReference type="OMA" id="VPRYFKH"/>
<protein>
    <submittedName>
        <fullName evidence="14">Cytochrome b561 / ferric reductase transmembrane domain-containing protein</fullName>
    </submittedName>
</protein>
<feature type="transmembrane region" description="Helical" evidence="11">
    <location>
        <begin position="300"/>
        <end position="321"/>
    </location>
</feature>
<evidence type="ECO:0000256" key="1">
    <source>
        <dbReference type="ARBA" id="ARBA00001970"/>
    </source>
</evidence>
<dbReference type="Pfam" id="PF03351">
    <property type="entry name" value="DOMON"/>
    <property type="match status" value="1"/>
</dbReference>
<dbReference type="GO" id="GO:0046872">
    <property type="term" value="F:metal ion binding"/>
    <property type="evidence" value="ECO:0007669"/>
    <property type="project" value="UniProtKB-KW"/>
</dbReference>